<accession>A0A371J4P2</accession>
<sequence>MSELKNYTSNLYINLKLYKPFCSINKNVISLDLKKDIDGLISNDKKILDLIYSRSLQIFNDLFDNEDDILFVINKYDEYQWEIIQSEDGSYDRKDLYDETTYTQKHIRINPYIHNKDSLKKLNCIVTDLGKINTAGIKNVHSFYTNCKVKDIRYRRLIRELIEDELVDNFKGIADYYIVHKEKEYVYHLCNDEWIDLSFNKDKDLEKFKEKYSKHID</sequence>
<keyword evidence="3" id="KW-1185">Reference proteome</keyword>
<organism evidence="2 3">
    <name type="scientific">Romboutsia weinsteinii</name>
    <dbReference type="NCBI Taxonomy" id="2020949"/>
    <lineage>
        <taxon>Bacteria</taxon>
        <taxon>Bacillati</taxon>
        <taxon>Bacillota</taxon>
        <taxon>Clostridia</taxon>
        <taxon>Peptostreptococcales</taxon>
        <taxon>Peptostreptococcaceae</taxon>
        <taxon>Romboutsia</taxon>
    </lineage>
</organism>
<evidence type="ECO:0000313" key="3">
    <source>
        <dbReference type="Proteomes" id="UP000215694"/>
    </source>
</evidence>
<comment type="caution">
    <text evidence="2">The sequence shown here is derived from an EMBL/GenBank/DDBJ whole genome shotgun (WGS) entry which is preliminary data.</text>
</comment>
<name>A0A371J4P2_9FIRM</name>
<feature type="domain" description="DUF3885" evidence="1">
    <location>
        <begin position="43"/>
        <end position="215"/>
    </location>
</feature>
<dbReference type="AlphaFoldDB" id="A0A371J4P2"/>
<dbReference type="OrthoDB" id="72213at2"/>
<dbReference type="RefSeq" id="WP_094367519.1">
    <property type="nucleotide sequence ID" value="NZ_NOJY02000011.1"/>
</dbReference>
<dbReference type="InterPro" id="IPR024976">
    <property type="entry name" value="DUF3885"/>
</dbReference>
<protein>
    <recommendedName>
        <fullName evidence="1">DUF3885 domain-containing protein</fullName>
    </recommendedName>
</protein>
<evidence type="ECO:0000259" key="1">
    <source>
        <dbReference type="Pfam" id="PF13021"/>
    </source>
</evidence>
<evidence type="ECO:0000313" key="2">
    <source>
        <dbReference type="EMBL" id="RDY27705.1"/>
    </source>
</evidence>
<reference evidence="2 3" key="1">
    <citation type="journal article" date="2017" name="Genome Announc.">
        <title>Draft Genome Sequence of Romboutsia weinsteinii sp. nov. Strain CCRI-19649(T) Isolated from Surface Water.</title>
        <authorList>
            <person name="Maheux A.F."/>
            <person name="Boudreau D.K."/>
            <person name="Berube E."/>
            <person name="Boissinot M."/>
            <person name="Cantin P."/>
            <person name="Raymond F."/>
            <person name="Corbeil J."/>
            <person name="Omar R.F."/>
            <person name="Bergeron M.G."/>
        </authorList>
    </citation>
    <scope>NUCLEOTIDE SEQUENCE [LARGE SCALE GENOMIC DNA]</scope>
    <source>
        <strain evidence="2 3">CCRI-19649</strain>
    </source>
</reference>
<dbReference type="Proteomes" id="UP000215694">
    <property type="component" value="Unassembled WGS sequence"/>
</dbReference>
<dbReference type="Pfam" id="PF13021">
    <property type="entry name" value="DUF3885"/>
    <property type="match status" value="1"/>
</dbReference>
<gene>
    <name evidence="2" type="ORF">CHL78_008260</name>
</gene>
<proteinExistence type="predicted"/>
<dbReference type="EMBL" id="NOJY02000011">
    <property type="protein sequence ID" value="RDY27705.1"/>
    <property type="molecule type" value="Genomic_DNA"/>
</dbReference>